<dbReference type="InterPro" id="IPR006128">
    <property type="entry name" value="Lipoprotein_PsaA-like"/>
</dbReference>
<evidence type="ECO:0000313" key="12">
    <source>
        <dbReference type="Proteomes" id="UP000185680"/>
    </source>
</evidence>
<feature type="chain" id="PRO_5043433481" description="ABC transporter substrate-binding protein" evidence="8">
    <location>
        <begin position="36"/>
        <end position="332"/>
    </location>
</feature>
<reference evidence="10 11" key="1">
    <citation type="submission" date="2016-02" db="EMBL/GenBank/DDBJ databases">
        <title>Draft genome sequence of Hydrogenophaga sp. LPB0072.</title>
        <authorList>
            <person name="Shin S.-K."/>
            <person name="Yi H."/>
        </authorList>
    </citation>
    <scope>NUCLEOTIDE SEQUENCE [LARGE SCALE GENOMIC DNA]</scope>
    <source>
        <strain evidence="10 11">LPB0072</strain>
    </source>
</reference>
<dbReference type="PANTHER" id="PTHR42953:SF1">
    <property type="entry name" value="METAL-BINDING PROTEIN HI_0362-RELATED"/>
    <property type="match status" value="1"/>
</dbReference>
<evidence type="ECO:0000256" key="4">
    <source>
        <dbReference type="ARBA" id="ARBA00022723"/>
    </source>
</evidence>
<dbReference type="EMBL" id="LVWD01000034">
    <property type="protein sequence ID" value="OAD39949.1"/>
    <property type="molecule type" value="Genomic_DNA"/>
</dbReference>
<dbReference type="PANTHER" id="PTHR42953">
    <property type="entry name" value="HIGH-AFFINITY ZINC UPTAKE SYSTEM PROTEIN ZNUA-RELATED"/>
    <property type="match status" value="1"/>
</dbReference>
<comment type="similarity">
    <text evidence="2 6">Belongs to the bacterial solute-binding protein 9 family.</text>
</comment>
<dbReference type="GO" id="GO:0030001">
    <property type="term" value="P:metal ion transport"/>
    <property type="evidence" value="ECO:0007669"/>
    <property type="project" value="InterPro"/>
</dbReference>
<dbReference type="PRINTS" id="PR00691">
    <property type="entry name" value="ADHESINB"/>
</dbReference>
<dbReference type="InterPro" id="IPR006129">
    <property type="entry name" value="AdhesinB"/>
</dbReference>
<dbReference type="OrthoDB" id="9793396at2"/>
<evidence type="ECO:0000256" key="7">
    <source>
        <dbReference type="SAM" id="MobiDB-lite"/>
    </source>
</evidence>
<evidence type="ECO:0000256" key="6">
    <source>
        <dbReference type="RuleBase" id="RU003512"/>
    </source>
</evidence>
<evidence type="ECO:0000256" key="8">
    <source>
        <dbReference type="SAM" id="SignalP"/>
    </source>
</evidence>
<dbReference type="AlphaFoldDB" id="A0A167GW29"/>
<dbReference type="Gene3D" id="3.40.50.1980">
    <property type="entry name" value="Nitrogenase molybdenum iron protein domain"/>
    <property type="match status" value="2"/>
</dbReference>
<feature type="signal peptide" evidence="8">
    <location>
        <begin position="1"/>
        <end position="35"/>
    </location>
</feature>
<feature type="region of interest" description="Disordered" evidence="7">
    <location>
        <begin position="129"/>
        <end position="160"/>
    </location>
</feature>
<evidence type="ECO:0000313" key="9">
    <source>
        <dbReference type="EMBL" id="AOW12760.1"/>
    </source>
</evidence>
<dbReference type="Proteomes" id="UP000185657">
    <property type="component" value="Unassembled WGS sequence"/>
</dbReference>
<gene>
    <name evidence="9" type="ORF">LPB072_07800</name>
    <name evidence="10" type="ORF">LPB72_17295</name>
</gene>
<evidence type="ECO:0000313" key="11">
    <source>
        <dbReference type="Proteomes" id="UP000185657"/>
    </source>
</evidence>
<dbReference type="KEGG" id="hyl:LPB072_07800"/>
<evidence type="ECO:0000256" key="2">
    <source>
        <dbReference type="ARBA" id="ARBA00011028"/>
    </source>
</evidence>
<dbReference type="InterPro" id="IPR006127">
    <property type="entry name" value="ZnuA-like"/>
</dbReference>
<keyword evidence="3 6" id="KW-0813">Transport</keyword>
<dbReference type="SUPFAM" id="SSF53807">
    <property type="entry name" value="Helical backbone' metal receptor"/>
    <property type="match status" value="1"/>
</dbReference>
<dbReference type="GO" id="GO:0030313">
    <property type="term" value="C:cell envelope"/>
    <property type="evidence" value="ECO:0007669"/>
    <property type="project" value="UniProtKB-SubCell"/>
</dbReference>
<dbReference type="InterPro" id="IPR050492">
    <property type="entry name" value="Bact_metal-bind_prot9"/>
</dbReference>
<dbReference type="STRING" id="1763535.LPB072_07800"/>
<dbReference type="Proteomes" id="UP000185680">
    <property type="component" value="Chromosome"/>
</dbReference>
<dbReference type="PRINTS" id="PR00690">
    <property type="entry name" value="ADHESNFAMILY"/>
</dbReference>
<reference evidence="9 12" key="2">
    <citation type="submission" date="2016-10" db="EMBL/GenBank/DDBJ databases">
        <title>Hydorgenophaga sp. LPB0072 isolated from gastropod.</title>
        <authorList>
            <person name="Kim E."/>
            <person name="Yi H."/>
        </authorList>
    </citation>
    <scope>NUCLEOTIDE SEQUENCE [LARGE SCALE GENOMIC DNA]</scope>
    <source>
        <strain evidence="9 12">LPB0072</strain>
    </source>
</reference>
<evidence type="ECO:0000256" key="3">
    <source>
        <dbReference type="ARBA" id="ARBA00022448"/>
    </source>
</evidence>
<evidence type="ECO:0000256" key="5">
    <source>
        <dbReference type="ARBA" id="ARBA00022729"/>
    </source>
</evidence>
<sequence length="332" mass="35488">MKHPNPSSHAWFASRRTALAVAALSLAGASPVLWAQSTAPITAVASFSILGDLVRQVGGERVAVSVLVGPGGDAHVFQPNPSQARQVSQARIVFSNGLGFEGWMSRLLNTAGYKGQHVVVSQGIQAQRMEDGDDDHHGHNAHQSDHEEAEAHKGGEATDPHAWQSVSNAMAYVRNITQGLCSVDTAGCELYRRNANTYLAQLKALDTDVRAAWATIPEAERQVITAHDAFGYYAQAYRVRFLAPQGVSTDSEASAKGVAQLVRQIKESNIKALFVESISDPRLIAQIGRETGVEPAGALYADALSPASGPAPSYIAMVRHNTEALTRAVRGY</sequence>
<proteinExistence type="inferred from homology"/>
<dbReference type="PROSITE" id="PS51318">
    <property type="entry name" value="TAT"/>
    <property type="match status" value="1"/>
</dbReference>
<accession>A0A167GW29</accession>
<evidence type="ECO:0000256" key="1">
    <source>
        <dbReference type="ARBA" id="ARBA00004196"/>
    </source>
</evidence>
<name>A0A167GW29_9BURK</name>
<dbReference type="GO" id="GO:0046872">
    <property type="term" value="F:metal ion binding"/>
    <property type="evidence" value="ECO:0007669"/>
    <property type="project" value="UniProtKB-KW"/>
</dbReference>
<dbReference type="RefSeq" id="WP_066093791.1">
    <property type="nucleotide sequence ID" value="NZ_CP017476.1"/>
</dbReference>
<protein>
    <recommendedName>
        <fullName evidence="13">ABC transporter substrate-binding protein</fullName>
    </recommendedName>
</protein>
<keyword evidence="11" id="KW-1185">Reference proteome</keyword>
<dbReference type="GO" id="GO:0007155">
    <property type="term" value="P:cell adhesion"/>
    <property type="evidence" value="ECO:0007669"/>
    <property type="project" value="InterPro"/>
</dbReference>
<evidence type="ECO:0008006" key="13">
    <source>
        <dbReference type="Google" id="ProtNLM"/>
    </source>
</evidence>
<organism evidence="9 12">
    <name type="scientific">Hydrogenophaga crassostreae</name>
    <dbReference type="NCBI Taxonomy" id="1763535"/>
    <lineage>
        <taxon>Bacteria</taxon>
        <taxon>Pseudomonadati</taxon>
        <taxon>Pseudomonadota</taxon>
        <taxon>Betaproteobacteria</taxon>
        <taxon>Burkholderiales</taxon>
        <taxon>Comamonadaceae</taxon>
        <taxon>Hydrogenophaga</taxon>
    </lineage>
</organism>
<evidence type="ECO:0000313" key="10">
    <source>
        <dbReference type="EMBL" id="OAD39949.1"/>
    </source>
</evidence>
<dbReference type="InterPro" id="IPR006311">
    <property type="entry name" value="TAT_signal"/>
</dbReference>
<dbReference type="EMBL" id="CP017476">
    <property type="protein sequence ID" value="AOW12760.1"/>
    <property type="molecule type" value="Genomic_DNA"/>
</dbReference>
<comment type="subcellular location">
    <subcellularLocation>
        <location evidence="1">Cell envelope</location>
    </subcellularLocation>
</comment>
<dbReference type="Pfam" id="PF01297">
    <property type="entry name" value="ZnuA"/>
    <property type="match status" value="1"/>
</dbReference>
<keyword evidence="5 8" id="KW-0732">Signal</keyword>
<keyword evidence="4" id="KW-0479">Metal-binding</keyword>
<feature type="compositionally biased region" description="Basic and acidic residues" evidence="7">
    <location>
        <begin position="129"/>
        <end position="159"/>
    </location>
</feature>